<organism evidence="3 4">
    <name type="scientific">Geodia barretti</name>
    <name type="common">Barrett's horny sponge</name>
    <dbReference type="NCBI Taxonomy" id="519541"/>
    <lineage>
        <taxon>Eukaryota</taxon>
        <taxon>Metazoa</taxon>
        <taxon>Porifera</taxon>
        <taxon>Demospongiae</taxon>
        <taxon>Heteroscleromorpha</taxon>
        <taxon>Tetractinellida</taxon>
        <taxon>Astrophorina</taxon>
        <taxon>Geodiidae</taxon>
        <taxon>Geodia</taxon>
    </lineage>
</organism>
<feature type="chain" id="PRO_5041252439" evidence="2">
    <location>
        <begin position="21"/>
        <end position="221"/>
    </location>
</feature>
<feature type="signal peptide" evidence="2">
    <location>
        <begin position="1"/>
        <end position="20"/>
    </location>
</feature>
<feature type="region of interest" description="Disordered" evidence="1">
    <location>
        <begin position="123"/>
        <end position="159"/>
    </location>
</feature>
<evidence type="ECO:0000256" key="1">
    <source>
        <dbReference type="SAM" id="MobiDB-lite"/>
    </source>
</evidence>
<evidence type="ECO:0000256" key="2">
    <source>
        <dbReference type="SAM" id="SignalP"/>
    </source>
</evidence>
<comment type="caution">
    <text evidence="3">The sequence shown here is derived from an EMBL/GenBank/DDBJ whole genome shotgun (WGS) entry which is preliminary data.</text>
</comment>
<name>A0AA35T6Y7_GEOBA</name>
<dbReference type="EMBL" id="CASHTH010003266">
    <property type="protein sequence ID" value="CAI8042424.1"/>
    <property type="molecule type" value="Genomic_DNA"/>
</dbReference>
<keyword evidence="2" id="KW-0732">Signal</keyword>
<dbReference type="AlphaFoldDB" id="A0AA35T6Y7"/>
<protein>
    <submittedName>
        <fullName evidence="3">Uncharacterized protein</fullName>
    </submittedName>
</protein>
<accession>A0AA35T6Y7</accession>
<proteinExistence type="predicted"/>
<evidence type="ECO:0000313" key="3">
    <source>
        <dbReference type="EMBL" id="CAI8042424.1"/>
    </source>
</evidence>
<gene>
    <name evidence="3" type="ORF">GBAR_LOCUS23562</name>
</gene>
<keyword evidence="4" id="KW-1185">Reference proteome</keyword>
<evidence type="ECO:0000313" key="4">
    <source>
        <dbReference type="Proteomes" id="UP001174909"/>
    </source>
</evidence>
<dbReference type="Proteomes" id="UP001174909">
    <property type="component" value="Unassembled WGS sequence"/>
</dbReference>
<reference evidence="3" key="1">
    <citation type="submission" date="2023-03" db="EMBL/GenBank/DDBJ databases">
        <authorList>
            <person name="Steffen K."/>
            <person name="Cardenas P."/>
        </authorList>
    </citation>
    <scope>NUCLEOTIDE SEQUENCE</scope>
</reference>
<sequence length="221" mass="24282">MERAVLALLCLSAAFCFASAQDLPRCPDDWLTFYAKYQRGNYAEQSQPLLVDQRCTYEVTLSFGPFVVTPTISICKAGTVSRFVAPSPLGGVYICETLRPAVDQPELAPLVVPLNADLGGSALGPAVSEATEPPTRPASVTPTEQAERPTTEGEFSECPSDGAYSRNNYIYSSLGLTVKVDCFIRTRVQGSASQQKTSVWECKEGYKREFVRRNQFRCVQQ</sequence>